<dbReference type="SMART" id="SM00110">
    <property type="entry name" value="C1Q"/>
    <property type="match status" value="1"/>
</dbReference>
<proteinExistence type="predicted"/>
<accession>A0AA88XL67</accession>
<gene>
    <name evidence="2" type="ORF">FSP39_017010</name>
</gene>
<keyword evidence="3" id="KW-1185">Reference proteome</keyword>
<dbReference type="InterPro" id="IPR001073">
    <property type="entry name" value="C1q_dom"/>
</dbReference>
<evidence type="ECO:0000313" key="2">
    <source>
        <dbReference type="EMBL" id="KAK3086335.1"/>
    </source>
</evidence>
<dbReference type="InterPro" id="IPR036691">
    <property type="entry name" value="Endo/exonu/phosph_ase_sf"/>
</dbReference>
<dbReference type="Proteomes" id="UP001186944">
    <property type="component" value="Unassembled WGS sequence"/>
</dbReference>
<dbReference type="SUPFAM" id="SSF56219">
    <property type="entry name" value="DNase I-like"/>
    <property type="match status" value="1"/>
</dbReference>
<dbReference type="SUPFAM" id="SSF49842">
    <property type="entry name" value="TNF-like"/>
    <property type="match status" value="1"/>
</dbReference>
<dbReference type="Gene3D" id="3.60.10.10">
    <property type="entry name" value="Endonuclease/exonuclease/phosphatase"/>
    <property type="match status" value="1"/>
</dbReference>
<dbReference type="CDD" id="cd01650">
    <property type="entry name" value="RT_nLTR_like"/>
    <property type="match status" value="1"/>
</dbReference>
<dbReference type="PROSITE" id="PS50871">
    <property type="entry name" value="C1Q"/>
    <property type="match status" value="1"/>
</dbReference>
<reference evidence="2" key="1">
    <citation type="submission" date="2019-08" db="EMBL/GenBank/DDBJ databases">
        <title>The improved chromosome-level genome for the pearl oyster Pinctada fucata martensii using PacBio sequencing and Hi-C.</title>
        <authorList>
            <person name="Zheng Z."/>
        </authorList>
    </citation>
    <scope>NUCLEOTIDE SEQUENCE</scope>
    <source>
        <strain evidence="2">ZZ-2019</strain>
        <tissue evidence="2">Adductor muscle</tissue>
    </source>
</reference>
<protein>
    <recommendedName>
        <fullName evidence="1">C1q domain-containing protein</fullName>
    </recommendedName>
</protein>
<dbReference type="Gene3D" id="2.60.120.40">
    <property type="match status" value="1"/>
</dbReference>
<dbReference type="InterPro" id="IPR008983">
    <property type="entry name" value="Tumour_necrosis_fac-like_dom"/>
</dbReference>
<dbReference type="EMBL" id="VSWD01000012">
    <property type="protein sequence ID" value="KAK3086335.1"/>
    <property type="molecule type" value="Genomic_DNA"/>
</dbReference>
<dbReference type="Pfam" id="PF00078">
    <property type="entry name" value="RVT_1"/>
    <property type="match status" value="1"/>
</dbReference>
<evidence type="ECO:0000259" key="1">
    <source>
        <dbReference type="PROSITE" id="PS50871"/>
    </source>
</evidence>
<dbReference type="InterPro" id="IPR000477">
    <property type="entry name" value="RT_dom"/>
</dbReference>
<dbReference type="PANTHER" id="PTHR19446">
    <property type="entry name" value="REVERSE TRANSCRIPTASES"/>
    <property type="match status" value="1"/>
</dbReference>
<organism evidence="2 3">
    <name type="scientific">Pinctada imbricata</name>
    <name type="common">Atlantic pearl-oyster</name>
    <name type="synonym">Pinctada martensii</name>
    <dbReference type="NCBI Taxonomy" id="66713"/>
    <lineage>
        <taxon>Eukaryota</taxon>
        <taxon>Metazoa</taxon>
        <taxon>Spiralia</taxon>
        <taxon>Lophotrochozoa</taxon>
        <taxon>Mollusca</taxon>
        <taxon>Bivalvia</taxon>
        <taxon>Autobranchia</taxon>
        <taxon>Pteriomorphia</taxon>
        <taxon>Pterioida</taxon>
        <taxon>Pterioidea</taxon>
        <taxon>Pteriidae</taxon>
        <taxon>Pinctada</taxon>
    </lineage>
</organism>
<sequence>MFIAFCYFPPEGSVFYTRNDVDLYQSLEESIFKYKQIGDVYIAGDFNSRCGDKDDFILHDNMSSSLLDRLEPLIYYENDDIIKKRNSMDITVNNFGRKFLDLCKTCGVRIVNGRHDGDLTGSITFYSAKGMSLIDYLLVQKNKLSNIVKFASGDFNTFSDHSPLSFSISISISQEKNTENNTEQKNVRACSTSVKWIEENASAINDVINENVDNLFDCIDSRCDTLDDINHCIHKFSTTLSDLVLPHCKVYHGTMNTGDKVNKPIKQHRPWFTDECKTRYSDYKLALCNFNKCKSSENRRILNEKKLLYKKFIRKKKRQYERHEGNMLSKLRKDNPKVFYKHFAKKKNNANSNISIDDFHEYFKKLVCSEVNENNDNDYSSMDGNDSIYEQLDVQISEKEIINAIAKLKRDKSCAEDGLINEIFINSKITLVPVLCKLFNLIFDTGIFPEAWSSGCIVPIYKKGNVNEPTNYRGITIISCLGKLFTSVLCNRILDWDREYNLITDAQFGFKPGHSTVDAIFVLQSLINRTLKKKGRLYCCFVDYKKAFDYVNRSSLWDKLIKLGIRERIRRLPVLVKSDEGPLAFYAFLSSDEVNPSRHHTLVFDYVKTNTASAYNKFTGAFTVPSQGLYVFTTTVYVQGFMPIDIIVNNDAVTTIYPDSGRLGPWISATGIAVVNVNVGDIVLVRTRSDHSPVGTIKSSKVVGLSSFSGWMIA</sequence>
<name>A0AA88XL67_PINIB</name>
<feature type="domain" description="C1q" evidence="1">
    <location>
        <begin position="578"/>
        <end position="714"/>
    </location>
</feature>
<dbReference type="Pfam" id="PF00386">
    <property type="entry name" value="C1q"/>
    <property type="match status" value="1"/>
</dbReference>
<comment type="caution">
    <text evidence="2">The sequence shown here is derived from an EMBL/GenBank/DDBJ whole genome shotgun (WGS) entry which is preliminary data.</text>
</comment>
<dbReference type="AlphaFoldDB" id="A0AA88XL67"/>
<evidence type="ECO:0000313" key="3">
    <source>
        <dbReference type="Proteomes" id="UP001186944"/>
    </source>
</evidence>